<evidence type="ECO:0000313" key="1">
    <source>
        <dbReference type="EMBL" id="MUN39126.1"/>
    </source>
</evidence>
<proteinExistence type="predicted"/>
<comment type="caution">
    <text evidence="1">The sequence shown here is derived from an EMBL/GenBank/DDBJ whole genome shotgun (WGS) entry which is preliminary data.</text>
</comment>
<evidence type="ECO:0000313" key="2">
    <source>
        <dbReference type="Proteomes" id="UP000432015"/>
    </source>
</evidence>
<sequence>MVKSDHLDVGDSETRARLRHLLERLKDELGSAIEVQDDDGDLWVAWVRPMRPGALGFGWIYWGNADAGEVIFQLDLGGVRWELGRTPQDLEFVERLVHALIDGTVHSIQAPHRARAVVTLPDGSQHKATTNTGLSGCLPMPFWTFWGQRTEHVAYR</sequence>
<keyword evidence="2" id="KW-1185">Reference proteome</keyword>
<dbReference type="AlphaFoldDB" id="A0A7K1L4F6"/>
<organism evidence="1 2">
    <name type="scientific">Actinomadura litoris</name>
    <dbReference type="NCBI Taxonomy" id="2678616"/>
    <lineage>
        <taxon>Bacteria</taxon>
        <taxon>Bacillati</taxon>
        <taxon>Actinomycetota</taxon>
        <taxon>Actinomycetes</taxon>
        <taxon>Streptosporangiales</taxon>
        <taxon>Thermomonosporaceae</taxon>
        <taxon>Actinomadura</taxon>
    </lineage>
</organism>
<reference evidence="1 2" key="1">
    <citation type="submission" date="2019-11" db="EMBL/GenBank/DDBJ databases">
        <authorList>
            <person name="Cao P."/>
        </authorList>
    </citation>
    <scope>NUCLEOTIDE SEQUENCE [LARGE SCALE GENOMIC DNA]</scope>
    <source>
        <strain evidence="1 2">NEAU-AAG5</strain>
    </source>
</reference>
<dbReference type="Proteomes" id="UP000432015">
    <property type="component" value="Unassembled WGS sequence"/>
</dbReference>
<dbReference type="EMBL" id="WOFH01000007">
    <property type="protein sequence ID" value="MUN39126.1"/>
    <property type="molecule type" value="Genomic_DNA"/>
</dbReference>
<name>A0A7K1L4F6_9ACTN</name>
<dbReference type="RefSeq" id="WP_156218298.1">
    <property type="nucleotide sequence ID" value="NZ_WOFH01000007.1"/>
</dbReference>
<protein>
    <submittedName>
        <fullName evidence="1">Uncharacterized protein</fullName>
    </submittedName>
</protein>
<accession>A0A7K1L4F6</accession>
<gene>
    <name evidence="1" type="ORF">GNZ18_21350</name>
</gene>